<feature type="compositionally biased region" description="Basic residues" evidence="1">
    <location>
        <begin position="54"/>
        <end position="71"/>
    </location>
</feature>
<keyword evidence="3" id="KW-1185">Reference proteome</keyword>
<dbReference type="EMBL" id="BAABLX010000012">
    <property type="protein sequence ID" value="GAA4941523.1"/>
    <property type="molecule type" value="Genomic_DNA"/>
</dbReference>
<feature type="region of interest" description="Disordered" evidence="1">
    <location>
        <begin position="15"/>
        <end position="72"/>
    </location>
</feature>
<proteinExistence type="predicted"/>
<evidence type="ECO:0000256" key="1">
    <source>
        <dbReference type="SAM" id="MobiDB-lite"/>
    </source>
</evidence>
<sequence length="87" mass="9853">MTDYLQRGGEVAQFARGESSLSPSLHPFKVQSSDKPTESRTSVQDAVAAIESRRKTHPKSKAPMSKRPKKVLIKDDFGQPLRWVWEE</sequence>
<dbReference type="Proteomes" id="UP001409585">
    <property type="component" value="Unassembled WGS sequence"/>
</dbReference>
<name>A0AAV3U240_9ALTE</name>
<dbReference type="AlphaFoldDB" id="A0AAV3U240"/>
<evidence type="ECO:0000313" key="2">
    <source>
        <dbReference type="EMBL" id="GAA4941523.1"/>
    </source>
</evidence>
<reference evidence="3" key="1">
    <citation type="journal article" date="2019" name="Int. J. Syst. Evol. Microbiol.">
        <title>The Global Catalogue of Microorganisms (GCM) 10K type strain sequencing project: providing services to taxonomists for standard genome sequencing and annotation.</title>
        <authorList>
            <consortium name="The Broad Institute Genomics Platform"/>
            <consortium name="The Broad Institute Genome Sequencing Center for Infectious Disease"/>
            <person name="Wu L."/>
            <person name="Ma J."/>
        </authorList>
    </citation>
    <scope>NUCLEOTIDE SEQUENCE [LARGE SCALE GENOMIC DNA]</scope>
    <source>
        <strain evidence="3">JCM 19134</strain>
    </source>
</reference>
<evidence type="ECO:0000313" key="3">
    <source>
        <dbReference type="Proteomes" id="UP001409585"/>
    </source>
</evidence>
<feature type="compositionally biased region" description="Polar residues" evidence="1">
    <location>
        <begin position="30"/>
        <end position="44"/>
    </location>
</feature>
<comment type="caution">
    <text evidence="2">The sequence shown here is derived from an EMBL/GenBank/DDBJ whole genome shotgun (WGS) entry which is preliminary data.</text>
</comment>
<organism evidence="2 3">
    <name type="scientific">Halioxenophilus aromaticivorans</name>
    <dbReference type="NCBI Taxonomy" id="1306992"/>
    <lineage>
        <taxon>Bacteria</taxon>
        <taxon>Pseudomonadati</taxon>
        <taxon>Pseudomonadota</taxon>
        <taxon>Gammaproteobacteria</taxon>
        <taxon>Alteromonadales</taxon>
        <taxon>Alteromonadaceae</taxon>
        <taxon>Halioxenophilus</taxon>
    </lineage>
</organism>
<gene>
    <name evidence="2" type="ORF">GCM10025791_19980</name>
</gene>
<accession>A0AAV3U240</accession>
<protein>
    <submittedName>
        <fullName evidence="2">Uncharacterized protein</fullName>
    </submittedName>
</protein>